<organism evidence="1 2">
    <name type="scientific">Nitzschia inconspicua</name>
    <dbReference type="NCBI Taxonomy" id="303405"/>
    <lineage>
        <taxon>Eukaryota</taxon>
        <taxon>Sar</taxon>
        <taxon>Stramenopiles</taxon>
        <taxon>Ochrophyta</taxon>
        <taxon>Bacillariophyta</taxon>
        <taxon>Bacillariophyceae</taxon>
        <taxon>Bacillariophycidae</taxon>
        <taxon>Bacillariales</taxon>
        <taxon>Bacillariaceae</taxon>
        <taxon>Nitzschia</taxon>
    </lineage>
</organism>
<accession>A0A9K3LHH4</accession>
<reference evidence="1" key="2">
    <citation type="submission" date="2021-04" db="EMBL/GenBank/DDBJ databases">
        <authorList>
            <person name="Podell S."/>
        </authorList>
    </citation>
    <scope>NUCLEOTIDE SEQUENCE</scope>
    <source>
        <strain evidence="1">Hildebrandi</strain>
    </source>
</reference>
<sequence>MHQPILSNYPLPTRLALLGDFAAFIRAGQHQPANKQVPAQTVLLALRAISETHILDGQPDPLADEKGQRHIILKRQIENYRRHDPSPKRKLALPHIAIKYLNVTRADNNPRYQAIHDLCTIAWFLLRVGEYTQTTQTVDAQYNSAWKMSHYGTTHRFFAPPYHSRPYSLNAQLPHFVSQIKRTAAAIK</sequence>
<proteinExistence type="predicted"/>
<evidence type="ECO:0000313" key="1">
    <source>
        <dbReference type="EMBL" id="KAG7360991.1"/>
    </source>
</evidence>
<gene>
    <name evidence="1" type="ORF">IV203_036091</name>
</gene>
<keyword evidence="2" id="KW-1185">Reference proteome</keyword>
<name>A0A9K3LHH4_9STRA</name>
<reference evidence="1" key="1">
    <citation type="journal article" date="2021" name="Sci. Rep.">
        <title>Diploid genomic architecture of Nitzschia inconspicua, an elite biomass production diatom.</title>
        <authorList>
            <person name="Oliver A."/>
            <person name="Podell S."/>
            <person name="Pinowska A."/>
            <person name="Traller J.C."/>
            <person name="Smith S.R."/>
            <person name="McClure R."/>
            <person name="Beliaev A."/>
            <person name="Bohutskyi P."/>
            <person name="Hill E.A."/>
            <person name="Rabines A."/>
            <person name="Zheng H."/>
            <person name="Allen L.Z."/>
            <person name="Kuo A."/>
            <person name="Grigoriev I.V."/>
            <person name="Allen A.E."/>
            <person name="Hazlebeck D."/>
            <person name="Allen E.E."/>
        </authorList>
    </citation>
    <scope>NUCLEOTIDE SEQUENCE</scope>
    <source>
        <strain evidence="1">Hildebrandi</strain>
    </source>
</reference>
<dbReference type="AlphaFoldDB" id="A0A9K3LHH4"/>
<comment type="caution">
    <text evidence="1">The sequence shown here is derived from an EMBL/GenBank/DDBJ whole genome shotgun (WGS) entry which is preliminary data.</text>
</comment>
<dbReference type="Proteomes" id="UP000693970">
    <property type="component" value="Unassembled WGS sequence"/>
</dbReference>
<protein>
    <submittedName>
        <fullName evidence="1">Uncharacterized protein</fullName>
    </submittedName>
</protein>
<dbReference type="EMBL" id="JAGRRH010000013">
    <property type="protein sequence ID" value="KAG7360991.1"/>
    <property type="molecule type" value="Genomic_DNA"/>
</dbReference>
<dbReference type="OrthoDB" id="121288at2759"/>
<evidence type="ECO:0000313" key="2">
    <source>
        <dbReference type="Proteomes" id="UP000693970"/>
    </source>
</evidence>